<evidence type="ECO:0000259" key="11">
    <source>
        <dbReference type="PROSITE" id="PS50929"/>
    </source>
</evidence>
<reference evidence="12" key="1">
    <citation type="submission" date="2023-10" db="EMBL/GenBank/DDBJ databases">
        <authorList>
            <person name="Chen Y."/>
            <person name="Shah S."/>
            <person name="Dougan E. K."/>
            <person name="Thang M."/>
            <person name="Chan C."/>
        </authorList>
    </citation>
    <scope>NUCLEOTIDE SEQUENCE [LARGE SCALE GENOMIC DNA]</scope>
</reference>
<feature type="region of interest" description="Disordered" evidence="8">
    <location>
        <begin position="619"/>
        <end position="672"/>
    </location>
</feature>
<dbReference type="EMBL" id="CAUYUJ010015970">
    <property type="protein sequence ID" value="CAK0860352.1"/>
    <property type="molecule type" value="Genomic_DNA"/>
</dbReference>
<evidence type="ECO:0000256" key="2">
    <source>
        <dbReference type="ARBA" id="ARBA00022448"/>
    </source>
</evidence>
<feature type="transmembrane region" description="Helical" evidence="9">
    <location>
        <begin position="41"/>
        <end position="60"/>
    </location>
</feature>
<feature type="compositionally biased region" description="Acidic residues" evidence="8">
    <location>
        <begin position="358"/>
        <end position="373"/>
    </location>
</feature>
<feature type="region of interest" description="Disordered" evidence="8">
    <location>
        <begin position="358"/>
        <end position="382"/>
    </location>
</feature>
<dbReference type="PANTHER" id="PTHR11384">
    <property type="entry name" value="ATP-BINDING CASSETTE, SUB-FAMILY D MEMBER"/>
    <property type="match status" value="1"/>
</dbReference>
<dbReference type="Pfam" id="PF00005">
    <property type="entry name" value="ABC_tran"/>
    <property type="match status" value="1"/>
</dbReference>
<dbReference type="Gene3D" id="3.40.50.300">
    <property type="entry name" value="P-loop containing nucleotide triphosphate hydrolases"/>
    <property type="match status" value="1"/>
</dbReference>
<evidence type="ECO:0000256" key="6">
    <source>
        <dbReference type="ARBA" id="ARBA00022989"/>
    </source>
</evidence>
<keyword evidence="2" id="KW-0813">Transport</keyword>
<protein>
    <recommendedName>
        <fullName evidence="14">ATP-dependent transporter ycf16</fullName>
    </recommendedName>
</protein>
<comment type="similarity">
    <text evidence="1">Belongs to the ABC transporter superfamily. ABCD family. Peroxisomal fatty acyl CoA transporter (TC 3.A.1.203) subfamily.</text>
</comment>
<dbReference type="PROSITE" id="PS50929">
    <property type="entry name" value="ABC_TM1F"/>
    <property type="match status" value="1"/>
</dbReference>
<feature type="domain" description="ABC transmembrane type-1" evidence="11">
    <location>
        <begin position="154"/>
        <end position="335"/>
    </location>
</feature>
<dbReference type="InterPro" id="IPR050835">
    <property type="entry name" value="ABC_transporter_sub-D"/>
</dbReference>
<evidence type="ECO:0000259" key="10">
    <source>
        <dbReference type="PROSITE" id="PS50893"/>
    </source>
</evidence>
<dbReference type="Pfam" id="PF06472">
    <property type="entry name" value="ABC_membrane_2"/>
    <property type="match status" value="1"/>
</dbReference>
<dbReference type="Proteomes" id="UP001189429">
    <property type="component" value="Unassembled WGS sequence"/>
</dbReference>
<proteinExistence type="inferred from homology"/>
<dbReference type="InterPro" id="IPR011527">
    <property type="entry name" value="ABC1_TM_dom"/>
</dbReference>
<gene>
    <name evidence="12" type="ORF">PCOR1329_LOCUS49352</name>
</gene>
<accession>A0ABN9UKK0</accession>
<keyword evidence="5" id="KW-0067">ATP-binding</keyword>
<comment type="caution">
    <text evidence="12">The sequence shown here is derived from an EMBL/GenBank/DDBJ whole genome shotgun (WGS) entry which is preliminary data.</text>
</comment>
<dbReference type="SUPFAM" id="SSF52540">
    <property type="entry name" value="P-loop containing nucleoside triphosphate hydrolases"/>
    <property type="match status" value="1"/>
</dbReference>
<evidence type="ECO:0000256" key="1">
    <source>
        <dbReference type="ARBA" id="ARBA00008575"/>
    </source>
</evidence>
<dbReference type="SUPFAM" id="SSF90123">
    <property type="entry name" value="ABC transporter transmembrane region"/>
    <property type="match status" value="1"/>
</dbReference>
<keyword evidence="7 9" id="KW-0472">Membrane</keyword>
<dbReference type="InterPro" id="IPR027417">
    <property type="entry name" value="P-loop_NTPase"/>
</dbReference>
<feature type="transmembrane region" description="Helical" evidence="9">
    <location>
        <begin position="191"/>
        <end position="211"/>
    </location>
</feature>
<evidence type="ECO:0008006" key="14">
    <source>
        <dbReference type="Google" id="ProtNLM"/>
    </source>
</evidence>
<keyword evidence="3 9" id="KW-0812">Transmembrane</keyword>
<dbReference type="InterPro" id="IPR003593">
    <property type="entry name" value="AAA+_ATPase"/>
</dbReference>
<organism evidence="12 13">
    <name type="scientific">Prorocentrum cordatum</name>
    <dbReference type="NCBI Taxonomy" id="2364126"/>
    <lineage>
        <taxon>Eukaryota</taxon>
        <taxon>Sar</taxon>
        <taxon>Alveolata</taxon>
        <taxon>Dinophyceae</taxon>
        <taxon>Prorocentrales</taxon>
        <taxon>Prorocentraceae</taxon>
        <taxon>Prorocentrum</taxon>
    </lineage>
</organism>
<evidence type="ECO:0000256" key="3">
    <source>
        <dbReference type="ARBA" id="ARBA00022692"/>
    </source>
</evidence>
<evidence type="ECO:0000313" key="13">
    <source>
        <dbReference type="Proteomes" id="UP001189429"/>
    </source>
</evidence>
<dbReference type="InterPro" id="IPR036640">
    <property type="entry name" value="ABC1_TM_sf"/>
</dbReference>
<dbReference type="InterPro" id="IPR003439">
    <property type="entry name" value="ABC_transporter-like_ATP-bd"/>
</dbReference>
<evidence type="ECO:0000256" key="8">
    <source>
        <dbReference type="SAM" id="MobiDB-lite"/>
    </source>
</evidence>
<feature type="domain" description="ABC transporter" evidence="10">
    <location>
        <begin position="402"/>
        <end position="635"/>
    </location>
</feature>
<dbReference type="PROSITE" id="PS00211">
    <property type="entry name" value="ABC_TRANSPORTER_1"/>
    <property type="match status" value="1"/>
</dbReference>
<evidence type="ECO:0000256" key="4">
    <source>
        <dbReference type="ARBA" id="ARBA00022741"/>
    </source>
</evidence>
<keyword evidence="13" id="KW-1185">Reference proteome</keyword>
<sequence length="672" mass="74798">VVAYEDENRGKLGAKQAFRGIYLMSRPFYCGDHACHGKVRAWFLSLSCSLWMIGTPRFLLWNSELVSRMFAALSHGPEGEAEFNKVTKLLAVYIVCSVLARAIEELLKGMWALEWRKFLTRRLLRSYVTGNVFYTLKLEDAAGVVDNPDQRICQDVDEFTQSAVGFMSYLIGVISTIIMASMEIFRAEANLYWAAIVYAILYNVFMFNIFGGRLMRLRSKKLEQEADLRYSVIRVRESAEAIAFYQGAEYERMKSSGHFDDVVTTSYRELFMNSVWRGIDTGNGNITYFMPYWVLSHGVFAGTMSYEDAIQIQILTVNLMGALVSLVGELARLSTIAAHSARVLRLQEELDLIHRDADEDAHDSDDDSSESSTEDPSRTSPLASLGKCKIARHETPLDGVPLEMDNVTLRCPGPEKSIVLKDVSLTLEHGSSLLVTGPSGTGKSCLLRAIAGLWRRGTGLVSCCPHEQCFFLSQSGYICPGSLWDNVAYPVSGVPPEAFEDGGAFSRSEVTRVLRALDLQHLLDKHGLDRSANLDVLSGGEKQRLAFSRVLMRPHMKLVLLDEATSAVGEDMECRMYAELRRRGLKTYVSVGHRPTLARFHSHKVEVVRYADDFQPNTRLIELGDPDGDDAGGRSPRSQSTLGLRLPARARGDSGASATLSQYPSLASSWQP</sequence>
<feature type="transmembrane region" description="Helical" evidence="9">
    <location>
        <begin position="166"/>
        <end position="185"/>
    </location>
</feature>
<dbReference type="InterPro" id="IPR017871">
    <property type="entry name" value="ABC_transporter-like_CS"/>
</dbReference>
<evidence type="ECO:0000313" key="12">
    <source>
        <dbReference type="EMBL" id="CAK0860352.1"/>
    </source>
</evidence>
<keyword evidence="6 9" id="KW-1133">Transmembrane helix</keyword>
<feature type="compositionally biased region" description="Polar residues" evidence="8">
    <location>
        <begin position="656"/>
        <end position="672"/>
    </location>
</feature>
<dbReference type="Gene3D" id="1.20.1560.10">
    <property type="entry name" value="ABC transporter type 1, transmembrane domain"/>
    <property type="match status" value="1"/>
</dbReference>
<evidence type="ECO:0000256" key="9">
    <source>
        <dbReference type="SAM" id="Phobius"/>
    </source>
</evidence>
<dbReference type="SMART" id="SM00382">
    <property type="entry name" value="AAA"/>
    <property type="match status" value="1"/>
</dbReference>
<name>A0ABN9UKK0_9DINO</name>
<feature type="non-terminal residue" evidence="12">
    <location>
        <position position="1"/>
    </location>
</feature>
<evidence type="ECO:0000256" key="5">
    <source>
        <dbReference type="ARBA" id="ARBA00022840"/>
    </source>
</evidence>
<evidence type="ECO:0000256" key="7">
    <source>
        <dbReference type="ARBA" id="ARBA00023136"/>
    </source>
</evidence>
<dbReference type="PANTHER" id="PTHR11384:SF59">
    <property type="entry name" value="LYSOSOMAL COBALAMIN TRANSPORTER ABCD4"/>
    <property type="match status" value="1"/>
</dbReference>
<dbReference type="PROSITE" id="PS50893">
    <property type="entry name" value="ABC_TRANSPORTER_2"/>
    <property type="match status" value="1"/>
</dbReference>
<keyword evidence="4" id="KW-0547">Nucleotide-binding</keyword>